<dbReference type="Gene3D" id="3.40.640.10">
    <property type="entry name" value="Type I PLP-dependent aspartate aminotransferase-like (Major domain)"/>
    <property type="match status" value="1"/>
</dbReference>
<dbReference type="InterPro" id="IPR015421">
    <property type="entry name" value="PyrdxlP-dep_Trfase_major"/>
</dbReference>
<evidence type="ECO:0000256" key="1">
    <source>
        <dbReference type="ARBA" id="ARBA00001933"/>
    </source>
</evidence>
<evidence type="ECO:0000256" key="2">
    <source>
        <dbReference type="ARBA" id="ARBA00004760"/>
    </source>
</evidence>
<dbReference type="OMA" id="LTKYGCG"/>
<dbReference type="InterPro" id="IPR050087">
    <property type="entry name" value="AON_synthase_class-II"/>
</dbReference>
<gene>
    <name evidence="12" type="ORF">DIURU_001981</name>
</gene>
<keyword evidence="7" id="KW-0663">Pyridoxal phosphate</keyword>
<dbReference type="InterPro" id="IPR004839">
    <property type="entry name" value="Aminotransferase_I/II_large"/>
</dbReference>
<dbReference type="GO" id="GO:0005783">
    <property type="term" value="C:endoplasmic reticulum"/>
    <property type="evidence" value="ECO:0007669"/>
    <property type="project" value="TreeGrafter"/>
</dbReference>
<dbReference type="InterPro" id="IPR015422">
    <property type="entry name" value="PyrdxlP-dep_Trfase_small"/>
</dbReference>
<evidence type="ECO:0000313" key="13">
    <source>
        <dbReference type="Proteomes" id="UP000449547"/>
    </source>
</evidence>
<keyword evidence="10" id="KW-0012">Acyltransferase</keyword>
<accession>A0A642UTI5</accession>
<dbReference type="GO" id="GO:0046512">
    <property type="term" value="P:sphingosine biosynthetic process"/>
    <property type="evidence" value="ECO:0007669"/>
    <property type="project" value="TreeGrafter"/>
</dbReference>
<dbReference type="Proteomes" id="UP000449547">
    <property type="component" value="Unassembled WGS sequence"/>
</dbReference>
<dbReference type="Gene3D" id="3.90.1150.10">
    <property type="entry name" value="Aspartate Aminotransferase, domain 1"/>
    <property type="match status" value="1"/>
</dbReference>
<evidence type="ECO:0000256" key="3">
    <source>
        <dbReference type="ARBA" id="ARBA00004991"/>
    </source>
</evidence>
<comment type="similarity">
    <text evidence="4">Belongs to the class-II pyridoxal-phosphate-dependent aminotransferase family.</text>
</comment>
<dbReference type="GO" id="GO:0004758">
    <property type="term" value="F:serine C-palmitoyltransferase activity"/>
    <property type="evidence" value="ECO:0007669"/>
    <property type="project" value="TreeGrafter"/>
</dbReference>
<feature type="domain" description="Aminotransferase class I/classII large" evidence="11">
    <location>
        <begin position="137"/>
        <end position="423"/>
    </location>
</feature>
<keyword evidence="13" id="KW-1185">Reference proteome</keyword>
<protein>
    <recommendedName>
        <fullName evidence="5">serine C-palmitoyltransferase</fullName>
        <ecNumber evidence="5">2.3.1.50</ecNumber>
    </recommendedName>
</protein>
<dbReference type="AlphaFoldDB" id="A0A642UTI5"/>
<dbReference type="EMBL" id="SWFT01000064">
    <property type="protein sequence ID" value="KAA8904029.1"/>
    <property type="molecule type" value="Genomic_DNA"/>
</dbReference>
<organism evidence="12 13">
    <name type="scientific">Diutina rugosa</name>
    <name type="common">Yeast</name>
    <name type="synonym">Candida rugosa</name>
    <dbReference type="NCBI Taxonomy" id="5481"/>
    <lineage>
        <taxon>Eukaryota</taxon>
        <taxon>Fungi</taxon>
        <taxon>Dikarya</taxon>
        <taxon>Ascomycota</taxon>
        <taxon>Saccharomycotina</taxon>
        <taxon>Pichiomycetes</taxon>
        <taxon>Debaryomycetaceae</taxon>
        <taxon>Diutina</taxon>
    </lineage>
</organism>
<dbReference type="RefSeq" id="XP_034013114.1">
    <property type="nucleotide sequence ID" value="XM_034154582.1"/>
</dbReference>
<dbReference type="PANTHER" id="PTHR13693">
    <property type="entry name" value="CLASS II AMINOTRANSFERASE/8-AMINO-7-OXONONANOATE SYNTHASE"/>
    <property type="match status" value="1"/>
</dbReference>
<evidence type="ECO:0000256" key="6">
    <source>
        <dbReference type="ARBA" id="ARBA00022679"/>
    </source>
</evidence>
<dbReference type="GO" id="GO:0046513">
    <property type="term" value="P:ceramide biosynthetic process"/>
    <property type="evidence" value="ECO:0007669"/>
    <property type="project" value="TreeGrafter"/>
</dbReference>
<dbReference type="SUPFAM" id="SSF53383">
    <property type="entry name" value="PLP-dependent transferases"/>
    <property type="match status" value="1"/>
</dbReference>
<comment type="pathway">
    <text evidence="3">Sphingolipid metabolism.</text>
</comment>
<proteinExistence type="inferred from homology"/>
<dbReference type="GO" id="GO:0030170">
    <property type="term" value="F:pyridoxal phosphate binding"/>
    <property type="evidence" value="ECO:0007669"/>
    <property type="project" value="InterPro"/>
</dbReference>
<evidence type="ECO:0000256" key="4">
    <source>
        <dbReference type="ARBA" id="ARBA00008392"/>
    </source>
</evidence>
<dbReference type="Pfam" id="PF00155">
    <property type="entry name" value="Aminotran_1_2"/>
    <property type="match status" value="1"/>
</dbReference>
<evidence type="ECO:0000259" key="11">
    <source>
        <dbReference type="Pfam" id="PF00155"/>
    </source>
</evidence>
<comment type="cofactor">
    <cofactor evidence="1">
        <name>pyridoxal 5'-phosphate</name>
        <dbReference type="ChEBI" id="CHEBI:597326"/>
    </cofactor>
</comment>
<evidence type="ECO:0000256" key="8">
    <source>
        <dbReference type="ARBA" id="ARBA00022919"/>
    </source>
</evidence>
<evidence type="ECO:0000313" key="12">
    <source>
        <dbReference type="EMBL" id="KAA8904029.1"/>
    </source>
</evidence>
<reference evidence="12 13" key="1">
    <citation type="submission" date="2019-07" db="EMBL/GenBank/DDBJ databases">
        <title>Genome assembly of two rare yeast pathogens: Diutina rugosa and Trichomonascus ciferrii.</title>
        <authorList>
            <person name="Mixao V."/>
            <person name="Saus E."/>
            <person name="Hansen A."/>
            <person name="Lass-Flor C."/>
            <person name="Gabaldon T."/>
        </authorList>
    </citation>
    <scope>NUCLEOTIDE SEQUENCE [LARGE SCALE GENOMIC DNA]</scope>
    <source>
        <strain evidence="12 13">CBS 613</strain>
    </source>
</reference>
<sequence>MSTVTVVTSVSPTLELIGTALGNMLVSWLEKLEAIPGGSVIVRYIKKSHQNDPGRTVFEFALFLLLIYYIVGSRTKESKSDTISFSEREIDDLVAEWNPEPLVEPVSNLEKWRLNAVPVIHGHNGAHVSLSSGEIGVANLATNDFLNLNESESIKDAARECIRNVGVGACGPPNFYGTQDVHVRLEEDLAHFLQTEQGILYGQDFVTAGSVIPSFLKRGDLCVVDMGVSLAIQKALIVSRADIEWYNHNDVKDLRRVLEELKPELDRHKKIKRRFIITEAIFANSGDIADLASIVELKKEFKYRVFLDESLSIGVLGKLGRGLPEHSNVPRSDVDITIGSMANAFASSGGFCVGEAVMVHHQRIQSAAYVFSASLPPYSAKVTSQAIKEISENTLGDESSLLIKLRRHINTVYTSLQSLPSPFFEVVSNPHCPVIHLALNPDWRRQLNFPELYGNDVFLRTGKQAKYLNSFNEYYNSESYILQRVIDLILGKANVLVTRSKQILEHENLPVHPPHLLIHVNIGVTDTELAKLIRAVPEAFAEVCESLKSEADLFVLNDKIIEY</sequence>
<dbReference type="EC" id="2.3.1.50" evidence="5"/>
<dbReference type="GO" id="GO:0016020">
    <property type="term" value="C:membrane"/>
    <property type="evidence" value="ECO:0007669"/>
    <property type="project" value="GOC"/>
</dbReference>
<keyword evidence="6" id="KW-0808">Transferase</keyword>
<keyword evidence="8" id="KW-0746">Sphingolipid metabolism</keyword>
<dbReference type="GeneID" id="54780632"/>
<evidence type="ECO:0000256" key="9">
    <source>
        <dbReference type="ARBA" id="ARBA00023098"/>
    </source>
</evidence>
<comment type="caution">
    <text evidence="12">The sequence shown here is derived from an EMBL/GenBank/DDBJ whole genome shotgun (WGS) entry which is preliminary data.</text>
</comment>
<dbReference type="PANTHER" id="PTHR13693:SF2">
    <property type="entry name" value="SERINE PALMITOYLTRANSFERASE 1"/>
    <property type="match status" value="1"/>
</dbReference>
<evidence type="ECO:0000256" key="7">
    <source>
        <dbReference type="ARBA" id="ARBA00022898"/>
    </source>
</evidence>
<evidence type="ECO:0000256" key="10">
    <source>
        <dbReference type="ARBA" id="ARBA00023315"/>
    </source>
</evidence>
<keyword evidence="9" id="KW-0443">Lipid metabolism</keyword>
<dbReference type="InterPro" id="IPR015424">
    <property type="entry name" value="PyrdxlP-dep_Trfase"/>
</dbReference>
<dbReference type="OrthoDB" id="3168162at2759"/>
<dbReference type="VEuPathDB" id="FungiDB:DIURU_001981"/>
<comment type="pathway">
    <text evidence="2">Lipid metabolism; sphingolipid metabolism.</text>
</comment>
<name>A0A642UTI5_DIURU</name>
<evidence type="ECO:0000256" key="5">
    <source>
        <dbReference type="ARBA" id="ARBA00013220"/>
    </source>
</evidence>